<dbReference type="InterPro" id="IPR014746">
    <property type="entry name" value="Gln_synth/guanido_kin_cat_dom"/>
</dbReference>
<dbReference type="Pfam" id="PF00120">
    <property type="entry name" value="Gln-synt_C"/>
    <property type="match status" value="1"/>
</dbReference>
<dbReference type="GO" id="GO:0006598">
    <property type="term" value="P:polyamine catabolic process"/>
    <property type="evidence" value="ECO:0007669"/>
    <property type="project" value="TreeGrafter"/>
</dbReference>
<organism evidence="7 8">
    <name type="scientific">Puniceispirillum marinum (strain IMCC1322)</name>
    <dbReference type="NCBI Taxonomy" id="488538"/>
    <lineage>
        <taxon>Bacteria</taxon>
        <taxon>Pseudomonadati</taxon>
        <taxon>Pseudomonadota</taxon>
        <taxon>Alphaproteobacteria</taxon>
        <taxon>Candidatus Puniceispirillales</taxon>
        <taxon>Candidatus Puniceispirillaceae</taxon>
        <taxon>Candidatus Puniceispirillum</taxon>
    </lineage>
</organism>
<dbReference type="PROSITE" id="PS51987">
    <property type="entry name" value="GS_CATALYTIC"/>
    <property type="match status" value="1"/>
</dbReference>
<keyword evidence="3" id="KW-0460">Magnesium</keyword>
<proteinExistence type="inferred from homology"/>
<comment type="similarity">
    <text evidence="4 5">Belongs to the glutamine synthetase family.</text>
</comment>
<evidence type="ECO:0000259" key="6">
    <source>
        <dbReference type="PROSITE" id="PS51987"/>
    </source>
</evidence>
<dbReference type="InterPro" id="IPR008146">
    <property type="entry name" value="Gln_synth_cat_dom"/>
</dbReference>
<dbReference type="AlphaFoldDB" id="D5BN80"/>
<dbReference type="Gene3D" id="3.30.590.10">
    <property type="entry name" value="Glutamine synthetase/guanido kinase, catalytic domain"/>
    <property type="match status" value="1"/>
</dbReference>
<dbReference type="PANTHER" id="PTHR43785">
    <property type="entry name" value="GAMMA-GLUTAMYLPUTRESCINE SYNTHETASE"/>
    <property type="match status" value="1"/>
</dbReference>
<evidence type="ECO:0000313" key="8">
    <source>
        <dbReference type="Proteomes" id="UP000007460"/>
    </source>
</evidence>
<feature type="domain" description="GS catalytic" evidence="6">
    <location>
        <begin position="118"/>
        <end position="454"/>
    </location>
</feature>
<dbReference type="EMBL" id="CP001751">
    <property type="protein sequence ID" value="ADE40273.1"/>
    <property type="molecule type" value="Genomic_DNA"/>
</dbReference>
<dbReference type="eggNOG" id="COG0174">
    <property type="taxonomic scope" value="Bacteria"/>
</dbReference>
<reference evidence="7 8" key="1">
    <citation type="journal article" date="2010" name="J. Bacteriol.">
        <title>Complete genome sequence of "Candidatus Puniceispirillum marinum" IMCC1322, a representative of the SAR116 clade in the Alphaproteobacteria.</title>
        <authorList>
            <person name="Oh H.M."/>
            <person name="Kwon K.K."/>
            <person name="Kang I."/>
            <person name="Kang S.G."/>
            <person name="Lee J.H."/>
            <person name="Kim S.J."/>
            <person name="Cho J.C."/>
        </authorList>
    </citation>
    <scope>NUCLEOTIDE SEQUENCE [LARGE SCALE GENOMIC DNA]</scope>
    <source>
        <strain evidence="7 8">IMCC1322</strain>
    </source>
</reference>
<dbReference type="OrthoDB" id="9807095at2"/>
<dbReference type="PANTHER" id="PTHR43785:SF12">
    <property type="entry name" value="TYPE-1 GLUTAMINE SYNTHETASE 2"/>
    <property type="match status" value="1"/>
</dbReference>
<keyword evidence="8" id="KW-1185">Reference proteome</keyword>
<dbReference type="PROSITE" id="PS00181">
    <property type="entry name" value="GLNA_ATP"/>
    <property type="match status" value="1"/>
</dbReference>
<evidence type="ECO:0000313" key="7">
    <source>
        <dbReference type="EMBL" id="ADE40273.1"/>
    </source>
</evidence>
<evidence type="ECO:0000256" key="1">
    <source>
        <dbReference type="ARBA" id="ARBA00001946"/>
    </source>
</evidence>
<dbReference type="GO" id="GO:0004356">
    <property type="term" value="F:glutamine synthetase activity"/>
    <property type="evidence" value="ECO:0007669"/>
    <property type="project" value="UniProtKB-EC"/>
</dbReference>
<dbReference type="HOGENOM" id="CLU_017290_0_0_5"/>
<comment type="cofactor">
    <cofactor evidence="1">
        <name>Mg(2+)</name>
        <dbReference type="ChEBI" id="CHEBI:18420"/>
    </cofactor>
</comment>
<name>D5BN80_PUNMI</name>
<dbReference type="SUPFAM" id="SSF55931">
    <property type="entry name" value="Glutamine synthetase/guanido kinase"/>
    <property type="match status" value="1"/>
</dbReference>
<evidence type="ECO:0000256" key="2">
    <source>
        <dbReference type="ARBA" id="ARBA00022598"/>
    </source>
</evidence>
<dbReference type="GO" id="GO:0006542">
    <property type="term" value="P:glutamine biosynthetic process"/>
    <property type="evidence" value="ECO:0007669"/>
    <property type="project" value="TreeGrafter"/>
</dbReference>
<evidence type="ECO:0000256" key="4">
    <source>
        <dbReference type="PROSITE-ProRule" id="PRU01331"/>
    </source>
</evidence>
<dbReference type="RefSeq" id="WP_013046900.1">
    <property type="nucleotide sequence ID" value="NC_014010.1"/>
</dbReference>
<gene>
    <name evidence="7" type="ordered locus">SAR116_2030</name>
</gene>
<dbReference type="SMART" id="SM01230">
    <property type="entry name" value="Gln-synt_C"/>
    <property type="match status" value="1"/>
</dbReference>
<keyword evidence="2 7" id="KW-0436">Ligase</keyword>
<dbReference type="STRING" id="488538.SAR116_2030"/>
<dbReference type="InterPro" id="IPR027303">
    <property type="entry name" value="Gln_synth_gly_rich_site"/>
</dbReference>
<dbReference type="KEGG" id="apb:SAR116_2030"/>
<protein>
    <submittedName>
        <fullName evidence="7">Glutamine synthetase</fullName>
        <ecNumber evidence="7">6.3.1.2</ecNumber>
    </submittedName>
</protein>
<evidence type="ECO:0000256" key="5">
    <source>
        <dbReference type="RuleBase" id="RU000384"/>
    </source>
</evidence>
<accession>D5BN80</accession>
<dbReference type="Proteomes" id="UP000007460">
    <property type="component" value="Chromosome"/>
</dbReference>
<sequence>MDEFDYAAWQKANQDIDSLRAVTFDLNGVMRGKRLPVTQLKKVTSDEMRMPLSTANVDIWGRDIENSKWVFATGDADGTCVWTKRGPLPMTDIKTGKRSAMLPLGLHNEDGTPFMGDARNVLVSILERYYAQGMTPVAGVELEFYLASARKAPADIPVTPSSPMNGASSMREAVLAVDELNDYDAFLTDLYAACAAQNVAVDAATSESGQGQFEVTLAHQSDLLKVADDAMLFKHIAKYVARQHGMAASFMAKPYAERPGSGLHVHISLLDDEGRNLFDDGGASGSDMMRDAIGGLLAHMADAMLIFAPHMNSYRRLALEMHAPVVISWGYENRTVAVRVPHGSGAARRIEHRVAGADSNPYLMLAIILATAMQGMQDKTDPGSPIADNAYAHDLPRLPDNWQAAIERFETSPIIHSLLPATCQQMFVDCKKQEYREFQQQISPFEYFSYLDQV</sequence>
<evidence type="ECO:0000256" key="3">
    <source>
        <dbReference type="ARBA" id="ARBA00022842"/>
    </source>
</evidence>
<dbReference type="EC" id="6.3.1.2" evidence="7"/>